<dbReference type="OrthoDB" id="46189at2759"/>
<feature type="compositionally biased region" description="Polar residues" evidence="9">
    <location>
        <begin position="912"/>
        <end position="923"/>
    </location>
</feature>
<sequence>MKTEKDIEKLFETHTVEEVAIELKKIQNTIERKKEDLRVMVGERYRDLIEAADTIQCMESSAAGVCTEVAAVQRLCSSLQHRGLIGFKTTPAIDAFGDGASSSLLSIGAQIKVVVMASSRVWALLETEQLLPATLVYLFTQHTHTALILSQATYQVDLDEQFPVLARQWASVQLLPDIIKRLCHHTITSSSSSTQSVCQAVVSLQLLQGESLSATLQAVLQLLQDVLLGSLTSYTPQQTARSLVTCFASQLIRALTVLHAAFHADGGAMSAVEQMVENVTSAASVSPVSYFDEPKRLVDSIPLAVRSYRPRVSSGGSRLGEGELSDSVVSWLRSVTEVATVHLTSILGYCPSVQSVCTVQAGVLQMLQKLPHTSWSQVTEALGVGRWCVWRQVVRGCVLARAQQLVRLQLARATQQALDDVTQLVHAICTNDKVRCSEGEGVVSYVWSEAAGDLPDQVGWLSASQRTLQQGGGLAYKALGYTQRTQKICSNLNTALEQLRVDLQHMQHAGGDGHAESLEDYKALLALLQQESGHVFLGLIRDIENEALKSEPETRPAEDEDMLQESEGGGRGVSLSSHEVTCVSLARLMHAFSNNCTNLQLCAIATALTNPDTVRRIGLGLSVSCSDENVWDTTRAALAAANTSLLERFLASLLLQLQDCLRTRLTAPLTTDSVAAALANMSLCESVEVSEDGAEGKVVSSLRVPCQPSPALLHGLHGLCARLNAAVLHTLSSNFSRSVAGSVCRCVVAAYKDAVAAVTAAESQQLALHLIFDLKFVVAALLPADAQFESLGAEVQELQQQLEGCVDPFDMSVYESHLSARVRASANRCQVILGAVMVRDRHHPLVNFTSSSAAILPVVPVVEIPRFSNVPLPKTSSTTDAGSLIMESTSSAASSHLTPQHSKKETPPQAATLPSSAAGSSGAITRPSASSIFSAMSSSWFGSTSFK</sequence>
<accession>A0A8B7P3P7</accession>
<dbReference type="GO" id="GO:0015031">
    <property type="term" value="P:protein transport"/>
    <property type="evidence" value="ECO:0007669"/>
    <property type="project" value="UniProtKB-KW"/>
</dbReference>
<comment type="subcellular location">
    <subcellularLocation>
        <location evidence="1">Golgi apparatus membrane</location>
        <topology evidence="1">Peripheral membrane protein</topology>
    </subcellularLocation>
</comment>
<evidence type="ECO:0000256" key="4">
    <source>
        <dbReference type="ARBA" id="ARBA00022448"/>
    </source>
</evidence>
<dbReference type="Pfam" id="PF08700">
    <property type="entry name" value="VPS51_Exo84_N"/>
    <property type="match status" value="1"/>
</dbReference>
<keyword evidence="7" id="KW-0472">Membrane</keyword>
<dbReference type="KEGG" id="hazt:108676987"/>
<dbReference type="PANTHER" id="PTHR31658">
    <property type="entry name" value="CONSERVED OLIGOMERIC GOLGI COMPLEX SUBUNIT 1"/>
    <property type="match status" value="1"/>
</dbReference>
<evidence type="ECO:0000256" key="3">
    <source>
        <dbReference type="ARBA" id="ARBA00020978"/>
    </source>
</evidence>
<name>A0A8B7P3P7_HYAAZ</name>
<dbReference type="AlphaFoldDB" id="A0A8B7P3P7"/>
<feature type="coiled-coil region" evidence="8">
    <location>
        <begin position="16"/>
        <end position="43"/>
    </location>
</feature>
<feature type="compositionally biased region" description="Polar residues" evidence="9">
    <location>
        <begin position="890"/>
        <end position="900"/>
    </location>
</feature>
<feature type="compositionally biased region" description="Basic and acidic residues" evidence="9">
    <location>
        <begin position="548"/>
        <end position="557"/>
    </location>
</feature>
<evidence type="ECO:0000256" key="7">
    <source>
        <dbReference type="ARBA" id="ARBA00023136"/>
    </source>
</evidence>
<dbReference type="InterPro" id="IPR033370">
    <property type="entry name" value="COG1"/>
</dbReference>
<evidence type="ECO:0000256" key="1">
    <source>
        <dbReference type="ARBA" id="ARBA00004395"/>
    </source>
</evidence>
<dbReference type="GO" id="GO:0000139">
    <property type="term" value="C:Golgi membrane"/>
    <property type="evidence" value="ECO:0007669"/>
    <property type="project" value="UniProtKB-SubCell"/>
</dbReference>
<organism evidence="10 11">
    <name type="scientific">Hyalella azteca</name>
    <name type="common">Amphipod</name>
    <dbReference type="NCBI Taxonomy" id="294128"/>
    <lineage>
        <taxon>Eukaryota</taxon>
        <taxon>Metazoa</taxon>
        <taxon>Ecdysozoa</taxon>
        <taxon>Arthropoda</taxon>
        <taxon>Crustacea</taxon>
        <taxon>Multicrustacea</taxon>
        <taxon>Malacostraca</taxon>
        <taxon>Eumalacostraca</taxon>
        <taxon>Peracarida</taxon>
        <taxon>Amphipoda</taxon>
        <taxon>Senticaudata</taxon>
        <taxon>Talitrida</taxon>
        <taxon>Talitroidea</taxon>
        <taxon>Hyalellidae</taxon>
        <taxon>Hyalella</taxon>
    </lineage>
</organism>
<keyword evidence="6" id="KW-0333">Golgi apparatus</keyword>
<proteinExistence type="inferred from homology"/>
<comment type="similarity">
    <text evidence="2">Belongs to the COG1 family.</text>
</comment>
<feature type="region of interest" description="Disordered" evidence="9">
    <location>
        <begin position="548"/>
        <end position="575"/>
    </location>
</feature>
<dbReference type="GeneID" id="108676987"/>
<dbReference type="GO" id="GO:0017119">
    <property type="term" value="C:Golgi transport complex"/>
    <property type="evidence" value="ECO:0007669"/>
    <property type="project" value="InterPro"/>
</dbReference>
<evidence type="ECO:0000256" key="2">
    <source>
        <dbReference type="ARBA" id="ARBA00006653"/>
    </source>
</evidence>
<protein>
    <recommendedName>
        <fullName evidence="3">Conserved oligomeric Golgi complex subunit 1</fullName>
    </recommendedName>
</protein>
<dbReference type="PANTHER" id="PTHR31658:SF0">
    <property type="entry name" value="CONSERVED OLIGOMERIC GOLGI COMPLEX SUBUNIT 1"/>
    <property type="match status" value="1"/>
</dbReference>
<evidence type="ECO:0000313" key="10">
    <source>
        <dbReference type="Proteomes" id="UP000694843"/>
    </source>
</evidence>
<dbReference type="CTD" id="9382"/>
<reference evidence="11" key="1">
    <citation type="submission" date="2025-08" db="UniProtKB">
        <authorList>
            <consortium name="RefSeq"/>
        </authorList>
    </citation>
    <scope>IDENTIFICATION</scope>
    <source>
        <tissue evidence="11">Whole organism</tissue>
    </source>
</reference>
<keyword evidence="5" id="KW-0653">Protein transport</keyword>
<evidence type="ECO:0000256" key="8">
    <source>
        <dbReference type="SAM" id="Coils"/>
    </source>
</evidence>
<evidence type="ECO:0000256" key="5">
    <source>
        <dbReference type="ARBA" id="ARBA00022927"/>
    </source>
</evidence>
<evidence type="ECO:0000313" key="11">
    <source>
        <dbReference type="RefSeq" id="XP_018020622.1"/>
    </source>
</evidence>
<feature type="region of interest" description="Disordered" evidence="9">
    <location>
        <begin position="890"/>
        <end position="925"/>
    </location>
</feature>
<dbReference type="GO" id="GO:0006891">
    <property type="term" value="P:intra-Golgi vesicle-mediated transport"/>
    <property type="evidence" value="ECO:0007669"/>
    <property type="project" value="InterPro"/>
</dbReference>
<dbReference type="RefSeq" id="XP_018020622.1">
    <property type="nucleotide sequence ID" value="XM_018165133.2"/>
</dbReference>
<dbReference type="Proteomes" id="UP000694843">
    <property type="component" value="Unplaced"/>
</dbReference>
<keyword evidence="8" id="KW-0175">Coiled coil</keyword>
<evidence type="ECO:0000256" key="6">
    <source>
        <dbReference type="ARBA" id="ARBA00023034"/>
    </source>
</evidence>
<keyword evidence="4" id="KW-0813">Transport</keyword>
<gene>
    <name evidence="11" type="primary">LOC108676987</name>
</gene>
<evidence type="ECO:0000256" key="9">
    <source>
        <dbReference type="SAM" id="MobiDB-lite"/>
    </source>
</evidence>
<keyword evidence="10" id="KW-1185">Reference proteome</keyword>